<organism evidence="4 5">
    <name type="scientific">Pelagerythrobacter marensis</name>
    <dbReference type="NCBI Taxonomy" id="543877"/>
    <lineage>
        <taxon>Bacteria</taxon>
        <taxon>Pseudomonadati</taxon>
        <taxon>Pseudomonadota</taxon>
        <taxon>Alphaproteobacteria</taxon>
        <taxon>Sphingomonadales</taxon>
        <taxon>Erythrobacteraceae</taxon>
        <taxon>Pelagerythrobacter</taxon>
    </lineage>
</organism>
<proteinExistence type="predicted"/>
<dbReference type="SUPFAM" id="SSF47598">
    <property type="entry name" value="Ribbon-helix-helix"/>
    <property type="match status" value="1"/>
</dbReference>
<evidence type="ECO:0000313" key="5">
    <source>
        <dbReference type="Proteomes" id="UP001335183"/>
    </source>
</evidence>
<evidence type="ECO:0000256" key="1">
    <source>
        <dbReference type="SAM" id="Coils"/>
    </source>
</evidence>
<sequence>MGQVLIRNLDEETLADYREAAERNRRSLEAELRDALKLARPVSRRRKEELLEISRRIRAMTPEGVKQTPSELLVREDRDGYRDAG</sequence>
<accession>A0ABZ2D126</accession>
<name>A0ABZ2D126_9SPHN</name>
<feature type="domain" description="Antitoxin FitA-like ribbon-helix-helix" evidence="3">
    <location>
        <begin position="3"/>
        <end position="37"/>
    </location>
</feature>
<dbReference type="Pfam" id="PF22513">
    <property type="entry name" value="FitA-like_RHH"/>
    <property type="match status" value="1"/>
</dbReference>
<dbReference type="InterPro" id="IPR010985">
    <property type="entry name" value="Ribbon_hlx_hlx"/>
</dbReference>
<keyword evidence="1" id="KW-0175">Coiled coil</keyword>
<dbReference type="EMBL" id="CP144918">
    <property type="protein sequence ID" value="WWA46738.1"/>
    <property type="molecule type" value="Genomic_DNA"/>
</dbReference>
<feature type="compositionally biased region" description="Basic and acidic residues" evidence="2">
    <location>
        <begin position="73"/>
        <end position="85"/>
    </location>
</feature>
<feature type="coiled-coil region" evidence="1">
    <location>
        <begin position="11"/>
        <end position="38"/>
    </location>
</feature>
<reference evidence="4 5" key="1">
    <citation type="submission" date="2024-02" db="EMBL/GenBank/DDBJ databases">
        <title>The whole genome sequence of five bacterial samples isolated from Abu Dhabi Sabkha-shore region.</title>
        <authorList>
            <person name="Sudalaimuthuasari N."/>
            <person name="Sarfraz B."/>
            <person name="Tuyisabe J.D."/>
            <person name="Mugisha Ntwali L.D.M."/>
            <person name="Ali A.I.A.A."/>
            <person name="Almansoori S.Z.A."/>
            <person name="Alajami H.S.A."/>
            <person name="Almeqbaali A.A.S."/>
            <person name="Kundu B."/>
            <person name="Saeed E.E."/>
            <person name="Sukumarinath V."/>
            <person name="Mishra A.K."/>
            <person name="Hazzouri K.M."/>
            <person name="Almaskari R."/>
            <person name="Sharma A.K."/>
            <person name="Amiri K.M.A."/>
        </authorList>
    </citation>
    <scope>NUCLEOTIDE SEQUENCE [LARGE SCALE GENOMIC DNA]</scope>
    <source>
        <strain evidence="5">kcgeb_sd</strain>
    </source>
</reference>
<protein>
    <recommendedName>
        <fullName evidence="3">Antitoxin FitA-like ribbon-helix-helix domain-containing protein</fullName>
    </recommendedName>
</protein>
<dbReference type="InterPro" id="IPR053853">
    <property type="entry name" value="FitA-like_RHH"/>
</dbReference>
<dbReference type="Proteomes" id="UP001335183">
    <property type="component" value="Chromosome"/>
</dbReference>
<dbReference type="RefSeq" id="WP_338445635.1">
    <property type="nucleotide sequence ID" value="NZ_CP144918.1"/>
</dbReference>
<evidence type="ECO:0000313" key="4">
    <source>
        <dbReference type="EMBL" id="WWA46738.1"/>
    </source>
</evidence>
<evidence type="ECO:0000259" key="3">
    <source>
        <dbReference type="Pfam" id="PF22513"/>
    </source>
</evidence>
<feature type="region of interest" description="Disordered" evidence="2">
    <location>
        <begin position="61"/>
        <end position="85"/>
    </location>
</feature>
<evidence type="ECO:0000256" key="2">
    <source>
        <dbReference type="SAM" id="MobiDB-lite"/>
    </source>
</evidence>
<keyword evidence="5" id="KW-1185">Reference proteome</keyword>
<gene>
    <name evidence="4" type="ORF">V5F89_10690</name>
</gene>